<dbReference type="PRINTS" id="PR00111">
    <property type="entry name" value="ABHYDROLASE"/>
</dbReference>
<evidence type="ECO:0000313" key="3">
    <source>
        <dbReference type="EMBL" id="UGS36422.1"/>
    </source>
</evidence>
<dbReference type="Gene3D" id="3.40.50.1820">
    <property type="entry name" value="alpha/beta hydrolase"/>
    <property type="match status" value="1"/>
</dbReference>
<sequence length="257" mass="27449">MPFVDANGTRLFHRTSGEGPDVVLIHGLGASHAFWYPKVAAELARHHRVTAYDLRGHGRSAMPASGYGAAAWVADLEGLLDALGIRGAQLVGHSWGGLIALETALRAPRRVAAIVVADSRLVPARRRPGRDALDHRSLERLARAGTAPPAAAGGAFRPFGGWGMGRRSAQRWLDLLAATSAERELERPGFATTAQLSGVRQPALAIYGERSFALASGRRLADTVPDCRLVVLPRVGHFHPAVSPDAFLASVDGFLRR</sequence>
<dbReference type="InterPro" id="IPR000073">
    <property type="entry name" value="AB_hydrolase_1"/>
</dbReference>
<evidence type="ECO:0000256" key="1">
    <source>
        <dbReference type="ARBA" id="ARBA00022801"/>
    </source>
</evidence>
<evidence type="ECO:0000313" key="4">
    <source>
        <dbReference type="Proteomes" id="UP001162834"/>
    </source>
</evidence>
<dbReference type="KEGG" id="sbae:DSM104329_02826"/>
<dbReference type="PANTHER" id="PTHR43798:SF31">
    <property type="entry name" value="AB HYDROLASE SUPERFAMILY PROTEIN YCLE"/>
    <property type="match status" value="1"/>
</dbReference>
<keyword evidence="1 3" id="KW-0378">Hydrolase</keyword>
<feature type="domain" description="AB hydrolase-1" evidence="2">
    <location>
        <begin position="22"/>
        <end position="238"/>
    </location>
</feature>
<dbReference type="SUPFAM" id="SSF53474">
    <property type="entry name" value="alpha/beta-Hydrolases"/>
    <property type="match status" value="1"/>
</dbReference>
<proteinExistence type="predicted"/>
<accession>A0A9E6XXQ3</accession>
<dbReference type="Proteomes" id="UP001162834">
    <property type="component" value="Chromosome"/>
</dbReference>
<dbReference type="PANTHER" id="PTHR43798">
    <property type="entry name" value="MONOACYLGLYCEROL LIPASE"/>
    <property type="match status" value="1"/>
</dbReference>
<protein>
    <submittedName>
        <fullName evidence="3">2-hydroxy-6-oxo-2,4-heptadienoate hydrolase</fullName>
        <ecNumber evidence="3">3.7.1.25</ecNumber>
    </submittedName>
</protein>
<name>A0A9E6XXQ3_9ACTN</name>
<keyword evidence="4" id="KW-1185">Reference proteome</keyword>
<dbReference type="AlphaFoldDB" id="A0A9E6XXQ3"/>
<dbReference type="GO" id="GO:0018765">
    <property type="term" value="F:2-hydroxy-6-oxohepta-2,4-dienoate hydrolase activity"/>
    <property type="evidence" value="ECO:0007669"/>
    <property type="project" value="UniProtKB-EC"/>
</dbReference>
<dbReference type="EMBL" id="CP087164">
    <property type="protein sequence ID" value="UGS36422.1"/>
    <property type="molecule type" value="Genomic_DNA"/>
</dbReference>
<reference evidence="3" key="1">
    <citation type="journal article" date="2022" name="Int. J. Syst. Evol. Microbiol.">
        <title>Pseudomonas aegrilactucae sp. nov. and Pseudomonas morbosilactucae sp. nov., pathogens causing bacterial rot of lettuce in Japan.</title>
        <authorList>
            <person name="Sawada H."/>
            <person name="Fujikawa T."/>
            <person name="Satou M."/>
        </authorList>
    </citation>
    <scope>NUCLEOTIDE SEQUENCE</scope>
    <source>
        <strain evidence="3">0166_1</strain>
    </source>
</reference>
<dbReference type="InterPro" id="IPR050266">
    <property type="entry name" value="AB_hydrolase_sf"/>
</dbReference>
<gene>
    <name evidence="3" type="primary">todF_2</name>
    <name evidence="3" type="ORF">DSM104329_02826</name>
</gene>
<dbReference type="EC" id="3.7.1.25" evidence="3"/>
<dbReference type="GO" id="GO:0016020">
    <property type="term" value="C:membrane"/>
    <property type="evidence" value="ECO:0007669"/>
    <property type="project" value="TreeGrafter"/>
</dbReference>
<dbReference type="InterPro" id="IPR029058">
    <property type="entry name" value="AB_hydrolase_fold"/>
</dbReference>
<evidence type="ECO:0000259" key="2">
    <source>
        <dbReference type="Pfam" id="PF00561"/>
    </source>
</evidence>
<organism evidence="3 4">
    <name type="scientific">Capillimicrobium parvum</name>
    <dbReference type="NCBI Taxonomy" id="2884022"/>
    <lineage>
        <taxon>Bacteria</taxon>
        <taxon>Bacillati</taxon>
        <taxon>Actinomycetota</taxon>
        <taxon>Thermoleophilia</taxon>
        <taxon>Solirubrobacterales</taxon>
        <taxon>Capillimicrobiaceae</taxon>
        <taxon>Capillimicrobium</taxon>
    </lineage>
</organism>
<dbReference type="RefSeq" id="WP_259316093.1">
    <property type="nucleotide sequence ID" value="NZ_CP087164.1"/>
</dbReference>
<dbReference type="Pfam" id="PF00561">
    <property type="entry name" value="Abhydrolase_1"/>
    <property type="match status" value="1"/>
</dbReference>